<evidence type="ECO:0000313" key="3">
    <source>
        <dbReference type="EMBL" id="KAK6501617.1"/>
    </source>
</evidence>
<dbReference type="Pfam" id="PF24476">
    <property type="entry name" value="DUF7580"/>
    <property type="match status" value="1"/>
</dbReference>
<name>A0AAV9W5Q6_9PEZI</name>
<feature type="domain" description="DUF7580" evidence="2">
    <location>
        <begin position="335"/>
        <end position="576"/>
    </location>
</feature>
<dbReference type="Proteomes" id="UP001370758">
    <property type="component" value="Unassembled WGS sequence"/>
</dbReference>
<dbReference type="PANTHER" id="PTHR35186:SF4">
    <property type="entry name" value="PRION-INHIBITION AND PROPAGATION HELO DOMAIN-CONTAINING PROTEIN"/>
    <property type="match status" value="1"/>
</dbReference>
<dbReference type="PANTHER" id="PTHR35186">
    <property type="entry name" value="ANK_REP_REGION DOMAIN-CONTAINING PROTEIN"/>
    <property type="match status" value="1"/>
</dbReference>
<gene>
    <name evidence="3" type="ORF">TWF481_009452</name>
</gene>
<reference evidence="3 4" key="1">
    <citation type="submission" date="2023-08" db="EMBL/GenBank/DDBJ databases">
        <authorList>
            <person name="Palmer J.M."/>
        </authorList>
    </citation>
    <scope>NUCLEOTIDE SEQUENCE [LARGE SCALE GENOMIC DNA]</scope>
    <source>
        <strain evidence="3 4">TWF481</strain>
    </source>
</reference>
<evidence type="ECO:0000256" key="1">
    <source>
        <dbReference type="SAM" id="SignalP"/>
    </source>
</evidence>
<proteinExistence type="predicted"/>
<organism evidence="3 4">
    <name type="scientific">Arthrobotrys musiformis</name>
    <dbReference type="NCBI Taxonomy" id="47236"/>
    <lineage>
        <taxon>Eukaryota</taxon>
        <taxon>Fungi</taxon>
        <taxon>Dikarya</taxon>
        <taxon>Ascomycota</taxon>
        <taxon>Pezizomycotina</taxon>
        <taxon>Orbiliomycetes</taxon>
        <taxon>Orbiliales</taxon>
        <taxon>Orbiliaceae</taxon>
        <taxon>Arthrobotrys</taxon>
    </lineage>
</organism>
<keyword evidence="1" id="KW-0732">Signal</keyword>
<dbReference type="EMBL" id="JAVHJL010000006">
    <property type="protein sequence ID" value="KAK6501617.1"/>
    <property type="molecule type" value="Genomic_DNA"/>
</dbReference>
<keyword evidence="4" id="KW-1185">Reference proteome</keyword>
<feature type="signal peptide" evidence="1">
    <location>
        <begin position="1"/>
        <end position="20"/>
    </location>
</feature>
<comment type="caution">
    <text evidence="3">The sequence shown here is derived from an EMBL/GenBank/DDBJ whole genome shotgun (WGS) entry which is preliminary data.</text>
</comment>
<feature type="chain" id="PRO_5044024275" description="DUF7580 domain-containing protein" evidence="1">
    <location>
        <begin position="21"/>
        <end position="585"/>
    </location>
</feature>
<accession>A0AAV9W5Q6</accession>
<dbReference type="AlphaFoldDB" id="A0AAV9W5Q6"/>
<evidence type="ECO:0000313" key="4">
    <source>
        <dbReference type="Proteomes" id="UP001370758"/>
    </source>
</evidence>
<dbReference type="InterPro" id="IPR056002">
    <property type="entry name" value="DUF7580"/>
</dbReference>
<evidence type="ECO:0000259" key="2">
    <source>
        <dbReference type="Pfam" id="PF24476"/>
    </source>
</evidence>
<protein>
    <recommendedName>
        <fullName evidence="2">DUF7580 domain-containing protein</fullName>
    </recommendedName>
</protein>
<sequence>MSGIEIAGLVLGAIPLVISALEHYEDIIGPVKAFTKYRGELGHAIRELRNHHTSFEQSIEVLLRPITTDQELSAMIDNTDSDLWQDPDIDHQLKKSLGRAYAPYMENVNYVQKILTTIASKLENLKGVENIPRDGLNAIISQHPAAKVKGMLQRFEISKRLKFTMKKKKIKESMGELQKCIDMLDKFQDKADKISAADDTYNPTRGPLLSPNVETIRENAKRLYDVLSKTWCSTHSSHHAGLLLEQRLIRKPKKRGAVLQRKPLTMGHFDTNCFALSFLQSPASAPKKWLDAEIRIVEYRAPIQQSGSTIKTAVLAPPNTAIETTIVHSIPALSYNDPSQLQIITDICSILQSPCHPCIGFCLDSDGQLRGSYNAQRDIAYSEGETTLCDILAKHPRALGPQERYNLSITLTSSMLQLSNTPWLREGWSKADISFLSAKDGCSMSRPKFDIMRPYLTREHKKIATLARKNSGEPNDSSKVLALGIMLFEISYGIPIEELITPDDLGPNSQPTEISYLQVVRRYIMGKEGKGQFSFAFLNAISYCLQCFMNPGATLSDLTFFKTIEEQVLAPLEAEMDMLLFGPRM</sequence>